<protein>
    <submittedName>
        <fullName evidence="1">Sel1 repeat family protein</fullName>
    </submittedName>
</protein>
<dbReference type="EMBL" id="NXLQ01000008">
    <property type="protein sequence ID" value="RDU66018.1"/>
    <property type="molecule type" value="Genomic_DNA"/>
</dbReference>
<dbReference type="InterPro" id="IPR011990">
    <property type="entry name" value="TPR-like_helical_dom_sf"/>
</dbReference>
<gene>
    <name evidence="1" type="ORF">CQA53_05230</name>
</gene>
<reference evidence="1 2" key="1">
    <citation type="submission" date="2018-04" db="EMBL/GenBank/DDBJ databases">
        <title>Novel Campyloabacter and Helicobacter Species and Strains.</title>
        <authorList>
            <person name="Mannion A.J."/>
            <person name="Shen Z."/>
            <person name="Fox J.G."/>
        </authorList>
    </citation>
    <scope>NUCLEOTIDE SEQUENCE [LARGE SCALE GENOMIC DNA]</scope>
    <source>
        <strain evidence="1 2">MIT 17-337</strain>
    </source>
</reference>
<accession>A0A3D8ILE1</accession>
<sequence>MQYSIHYTSRYNSIIMWYFCCQILILLLIGCGATPNKQSNVVPNINLKSETQWKEIPKQILDDIAQSQKMNLFSKCYYYENVNICKHILDNFELECKSGIGLSCGLRGLAFVDGRGVAKNLQQALESFQQGCYFDDSLSCMYMRKYYIQYNQPEKAQAILDSVQNSCAEGKALECFLLSIVYENDTQFSSQADKIVQYRKNACEKKFALACGYLDDKKLDKESYQQYQKRACDFGMMAACDAYRESMELNIRTKHTRLYRIW</sequence>
<dbReference type="SUPFAM" id="SSF81901">
    <property type="entry name" value="HCP-like"/>
    <property type="match status" value="1"/>
</dbReference>
<dbReference type="RefSeq" id="WP_115542969.1">
    <property type="nucleotide sequence ID" value="NZ_NXLQ01000008.1"/>
</dbReference>
<evidence type="ECO:0000313" key="2">
    <source>
        <dbReference type="Proteomes" id="UP000256379"/>
    </source>
</evidence>
<name>A0A3D8ILE1_9HELI</name>
<comment type="caution">
    <text evidence="1">The sequence shown here is derived from an EMBL/GenBank/DDBJ whole genome shotgun (WGS) entry which is preliminary data.</text>
</comment>
<dbReference type="AlphaFoldDB" id="A0A3D8ILE1"/>
<proteinExistence type="predicted"/>
<keyword evidence="2" id="KW-1185">Reference proteome</keyword>
<organism evidence="1 2">
    <name type="scientific">Helicobacter didelphidarum</name>
    <dbReference type="NCBI Taxonomy" id="2040648"/>
    <lineage>
        <taxon>Bacteria</taxon>
        <taxon>Pseudomonadati</taxon>
        <taxon>Campylobacterota</taxon>
        <taxon>Epsilonproteobacteria</taxon>
        <taxon>Campylobacterales</taxon>
        <taxon>Helicobacteraceae</taxon>
        <taxon>Helicobacter</taxon>
    </lineage>
</organism>
<dbReference type="Gene3D" id="1.25.40.10">
    <property type="entry name" value="Tetratricopeptide repeat domain"/>
    <property type="match status" value="1"/>
</dbReference>
<evidence type="ECO:0000313" key="1">
    <source>
        <dbReference type="EMBL" id="RDU66018.1"/>
    </source>
</evidence>
<dbReference type="OrthoDB" id="5326702at2"/>
<dbReference type="Proteomes" id="UP000256379">
    <property type="component" value="Unassembled WGS sequence"/>
</dbReference>